<dbReference type="FunCoup" id="A0A7M7TAC2">
    <property type="interactions" value="1485"/>
</dbReference>
<dbReference type="Gene3D" id="3.40.50.360">
    <property type="match status" value="1"/>
</dbReference>
<dbReference type="GO" id="GO:0005829">
    <property type="term" value="C:cytosol"/>
    <property type="evidence" value="ECO:0007669"/>
    <property type="project" value="TreeGrafter"/>
</dbReference>
<sequence>MAGTKITILYGSETGTAHDIAEQIWKRSKRTGLKSSVDAMDEYNIRNLINEQMMIFVVSTAGQGDTPLNMKQFWKCLLRKSLPVDFLSNLKFSVLGLGDSSFEKFNFAAKKLNKRLIQLGATELVPIGLADDQHDLGIDAVFSPWLEDVFNNVCHEFNVPKGSILSEHEIIERFRVDIIRDQKPDNSITDIYLYEAEKNKTLITSTIIENIRTTASDHFQDVRLIKFKVPEVDYSPGDIVYIKAKNSDEQVDKFFDVLNKNGVDVHPDMLIQVSEKEIKLPTVLEPKLTLKQIVQQYWDLNNKPKRSTLHTLSLISENELEKEKLIEFITAAGQEDLFNYINRPRRNIIEVLNDFPHTTNKLNVKLLFEIMTPVKPRAFSIASSSKQTKNEVHLLVAVVRYKTKLVDTRYGLCSNWLATLKSNEKAVFWIQKGTFKFDYEKPMILVGPGTGIAPFRSLLLDKAAKDGDLSSCLVFFGCRNEKKDYHCEDDFRLLTAKYGLKLFCAFSRDQPDKIYVQHLIRQQKELCWSFLQNSGNIYLAGTEPVRLSPGWEGTGRPDDELNFKGVTMDQADLELNPPRDRLNIVWLIMILHGIGALTSWNMFITAKGYFVDYKLSKDYTNEDLYYSQSFLSYMTLFSQIPNLLFNWMNIFLPLGGNLTTRIVWGLFIQVIVFIITIILAMMDTSKWPGIFAIATLISVVVLNTANGIYQNSVFGLAAKLPGKYTGAVVLGSNISGTFTAVISLCAKYFAPNVRTSAIYYFITALFVLLACFDTYFALPINRFYRYHEYLNQKEANKKKLEYSSNRSGSSKFRELWEAFKQCWPQCFNVWFVFFVTLSLFPNLQVNIKRSDPNFIVPEAYYDNIMCFLSFNITAMLGSSLASWFQWPSKRFVIIPILLRAAFIPLYFVCKYVPDKITADQRSFILIENDWIYLVIGLLMGLTSGYFSSVAMMYCSNTVEPRHASNAGMFGAAFLITGILSGIGFSMLMPWFVSIIG</sequence>
<dbReference type="SMR" id="A0A7M7TAC2"/>
<evidence type="ECO:0000256" key="4">
    <source>
        <dbReference type="ARBA" id="ARBA00004496"/>
    </source>
</evidence>
<dbReference type="PRINTS" id="PR00369">
    <property type="entry name" value="FLAVODOXIN"/>
</dbReference>
<dbReference type="InterPro" id="IPR036259">
    <property type="entry name" value="MFS_trans_sf"/>
</dbReference>
<dbReference type="InterPro" id="IPR008254">
    <property type="entry name" value="Flavodoxin/NO_synth"/>
</dbReference>
<dbReference type="GO" id="GO:0005634">
    <property type="term" value="C:nucleus"/>
    <property type="evidence" value="ECO:0007669"/>
    <property type="project" value="UniProtKB-ARBA"/>
</dbReference>
<dbReference type="InterPro" id="IPR001709">
    <property type="entry name" value="Flavoprot_Pyr_Nucl_cyt_Rdtase"/>
</dbReference>
<dbReference type="Pfam" id="PF01733">
    <property type="entry name" value="Nucleoside_tran"/>
    <property type="match status" value="1"/>
</dbReference>
<dbReference type="Pfam" id="PF00258">
    <property type="entry name" value="Flavodoxin_1"/>
    <property type="match status" value="1"/>
</dbReference>
<dbReference type="RefSeq" id="XP_031786787.1">
    <property type="nucleotide sequence ID" value="XM_031930927.2"/>
</dbReference>
<keyword evidence="9" id="KW-0288">FMN</keyword>
<evidence type="ECO:0000313" key="20">
    <source>
        <dbReference type="Proteomes" id="UP000002358"/>
    </source>
</evidence>
<evidence type="ECO:0000256" key="6">
    <source>
        <dbReference type="ARBA" id="ARBA00022448"/>
    </source>
</evidence>
<comment type="similarity">
    <text evidence="5">Belongs to the SLC29A/ENT transporter (TC 2.A.57) family.</text>
</comment>
<dbReference type="Proteomes" id="UP000002358">
    <property type="component" value="Chromosome 5"/>
</dbReference>
<keyword evidence="10 16" id="KW-0812">Transmembrane</keyword>
<feature type="transmembrane region" description="Helical" evidence="16">
    <location>
        <begin position="729"/>
        <end position="750"/>
    </location>
</feature>
<evidence type="ECO:0000313" key="19">
    <source>
        <dbReference type="EnsemblMetazoa" id="XP_031786787"/>
    </source>
</evidence>
<feature type="transmembrane region" description="Helical" evidence="16">
    <location>
        <begin position="662"/>
        <end position="682"/>
    </location>
</feature>
<evidence type="ECO:0000259" key="17">
    <source>
        <dbReference type="PROSITE" id="PS50902"/>
    </source>
</evidence>
<protein>
    <recommendedName>
        <fullName evidence="21">NADPH-dependent diflavin oxidoreductase 1</fullName>
    </recommendedName>
</protein>
<keyword evidence="15 16" id="KW-0472">Membrane</keyword>
<dbReference type="InterPro" id="IPR001433">
    <property type="entry name" value="OxRdtase_FAD/NAD-bd"/>
</dbReference>
<name>A0A7M7TAC2_NASVI</name>
<feature type="domain" description="FAD-binding FR-type" evidence="18">
    <location>
        <begin position="200"/>
        <end position="438"/>
    </location>
</feature>
<evidence type="ECO:0008006" key="21">
    <source>
        <dbReference type="Google" id="ProtNLM"/>
    </source>
</evidence>
<evidence type="ECO:0000256" key="14">
    <source>
        <dbReference type="ARBA" id="ARBA00023002"/>
    </source>
</evidence>
<feature type="transmembrane region" description="Helical" evidence="16">
    <location>
        <begin position="689"/>
        <end position="709"/>
    </location>
</feature>
<evidence type="ECO:0000256" key="12">
    <source>
        <dbReference type="ARBA" id="ARBA00022857"/>
    </source>
</evidence>
<dbReference type="Pfam" id="PF00175">
    <property type="entry name" value="NAD_binding_1"/>
    <property type="match status" value="1"/>
</dbReference>
<dbReference type="SUPFAM" id="SSF52218">
    <property type="entry name" value="Flavoproteins"/>
    <property type="match status" value="1"/>
</dbReference>
<keyword evidence="8" id="KW-0285">Flavoprotein</keyword>
<evidence type="ECO:0000259" key="18">
    <source>
        <dbReference type="PROSITE" id="PS51384"/>
    </source>
</evidence>
<evidence type="ECO:0000256" key="3">
    <source>
        <dbReference type="ARBA" id="ARBA00004141"/>
    </source>
</evidence>
<keyword evidence="6" id="KW-0813">Transport</keyword>
<dbReference type="PROSITE" id="PS51384">
    <property type="entry name" value="FAD_FR"/>
    <property type="match status" value="1"/>
</dbReference>
<keyword evidence="12" id="KW-0521">NADP</keyword>
<dbReference type="SUPFAM" id="SSF63380">
    <property type="entry name" value="Riboflavin synthase domain-like"/>
    <property type="match status" value="1"/>
</dbReference>
<dbReference type="InterPro" id="IPR017927">
    <property type="entry name" value="FAD-bd_FR_type"/>
</dbReference>
<dbReference type="PROSITE" id="PS50902">
    <property type="entry name" value="FLAVODOXIN_LIKE"/>
    <property type="match status" value="1"/>
</dbReference>
<dbReference type="InterPro" id="IPR029039">
    <property type="entry name" value="Flavoprotein-like_sf"/>
</dbReference>
<evidence type="ECO:0000256" key="11">
    <source>
        <dbReference type="ARBA" id="ARBA00022827"/>
    </source>
</evidence>
<dbReference type="PRINTS" id="PR00371">
    <property type="entry name" value="FPNCR"/>
</dbReference>
<feature type="transmembrane region" description="Helical" evidence="16">
    <location>
        <begin position="827"/>
        <end position="843"/>
    </location>
</feature>
<comment type="subcellular location">
    <subcellularLocation>
        <location evidence="4">Cytoplasm</location>
    </subcellularLocation>
    <subcellularLocation>
        <location evidence="3">Membrane</location>
        <topology evidence="3">Multi-pass membrane protein</topology>
    </subcellularLocation>
</comment>
<dbReference type="Gene3D" id="3.40.50.80">
    <property type="entry name" value="Nucleotide-binding domain of ferredoxin-NADP reductase (FNR) module"/>
    <property type="match status" value="1"/>
</dbReference>
<dbReference type="Gene3D" id="1.20.990.10">
    <property type="entry name" value="NADPH-cytochrome p450 Reductase, Chain A, domain 3"/>
    <property type="match status" value="1"/>
</dbReference>
<dbReference type="FunFam" id="3.40.50.360:FF:000015">
    <property type="entry name" value="NADPH-dependent diflavin oxidoreductase 1"/>
    <property type="match status" value="1"/>
</dbReference>
<evidence type="ECO:0000256" key="5">
    <source>
        <dbReference type="ARBA" id="ARBA00007965"/>
    </source>
</evidence>
<dbReference type="InterPro" id="IPR003097">
    <property type="entry name" value="CysJ-like_FAD-binding"/>
</dbReference>
<dbReference type="SUPFAM" id="SSF52343">
    <property type="entry name" value="Ferredoxin reductase-like, C-terminal NADP-linked domain"/>
    <property type="match status" value="1"/>
</dbReference>
<reference evidence="19" key="1">
    <citation type="submission" date="2021-01" db="UniProtKB">
        <authorList>
            <consortium name="EnsemblMetazoa"/>
        </authorList>
    </citation>
    <scope>IDENTIFICATION</scope>
</reference>
<evidence type="ECO:0000256" key="8">
    <source>
        <dbReference type="ARBA" id="ARBA00022630"/>
    </source>
</evidence>
<dbReference type="GeneID" id="100118662"/>
<dbReference type="GO" id="GO:0016651">
    <property type="term" value="F:oxidoreductase activity, acting on NAD(P)H"/>
    <property type="evidence" value="ECO:0007669"/>
    <property type="project" value="UniProtKB-ARBA"/>
</dbReference>
<dbReference type="Pfam" id="PF00667">
    <property type="entry name" value="FAD_binding_1"/>
    <property type="match status" value="1"/>
</dbReference>
<feature type="transmembrane region" description="Helical" evidence="16">
    <location>
        <begin position="968"/>
        <end position="992"/>
    </location>
</feature>
<comment type="cofactor">
    <cofactor evidence="2">
        <name>FAD</name>
        <dbReference type="ChEBI" id="CHEBI:57692"/>
    </cofactor>
</comment>
<dbReference type="InterPro" id="IPR023173">
    <property type="entry name" value="NADPH_Cyt_P450_Rdtase_alpha"/>
</dbReference>
<evidence type="ECO:0000256" key="7">
    <source>
        <dbReference type="ARBA" id="ARBA00022490"/>
    </source>
</evidence>
<evidence type="ECO:0000256" key="10">
    <source>
        <dbReference type="ARBA" id="ARBA00022692"/>
    </source>
</evidence>
<organism evidence="19 20">
    <name type="scientific">Nasonia vitripennis</name>
    <name type="common">Parasitic wasp</name>
    <dbReference type="NCBI Taxonomy" id="7425"/>
    <lineage>
        <taxon>Eukaryota</taxon>
        <taxon>Metazoa</taxon>
        <taxon>Ecdysozoa</taxon>
        <taxon>Arthropoda</taxon>
        <taxon>Hexapoda</taxon>
        <taxon>Insecta</taxon>
        <taxon>Pterygota</taxon>
        <taxon>Neoptera</taxon>
        <taxon>Endopterygota</taxon>
        <taxon>Hymenoptera</taxon>
        <taxon>Apocrita</taxon>
        <taxon>Proctotrupomorpha</taxon>
        <taxon>Chalcidoidea</taxon>
        <taxon>Pteromalidae</taxon>
        <taxon>Pteromalinae</taxon>
        <taxon>Nasonia</taxon>
    </lineage>
</organism>
<dbReference type="InterPro" id="IPR002259">
    <property type="entry name" value="Eqnu_transpt"/>
</dbReference>
<keyword evidence="11" id="KW-0274">FAD</keyword>
<accession>A0A7M7TAC2</accession>
<evidence type="ECO:0000256" key="2">
    <source>
        <dbReference type="ARBA" id="ARBA00001974"/>
    </source>
</evidence>
<dbReference type="Gene3D" id="2.40.30.10">
    <property type="entry name" value="Translation factors"/>
    <property type="match status" value="1"/>
</dbReference>
<feature type="transmembrane region" description="Helical" evidence="16">
    <location>
        <begin position="890"/>
        <end position="909"/>
    </location>
</feature>
<evidence type="ECO:0000256" key="9">
    <source>
        <dbReference type="ARBA" id="ARBA00022643"/>
    </source>
</evidence>
<keyword evidence="20" id="KW-1185">Reference proteome</keyword>
<evidence type="ECO:0000256" key="15">
    <source>
        <dbReference type="ARBA" id="ARBA00023136"/>
    </source>
</evidence>
<dbReference type="EnsemblMetazoa" id="XM_031930927">
    <property type="protein sequence ID" value="XP_031786787"/>
    <property type="gene ID" value="LOC100118662"/>
</dbReference>
<evidence type="ECO:0000256" key="16">
    <source>
        <dbReference type="SAM" id="Phobius"/>
    </source>
</evidence>
<dbReference type="InterPro" id="IPR001094">
    <property type="entry name" value="Flavdoxin-like"/>
</dbReference>
<feature type="domain" description="Flavodoxin-like" evidence="17">
    <location>
        <begin position="6"/>
        <end position="150"/>
    </location>
</feature>
<feature type="transmembrane region" description="Helical" evidence="16">
    <location>
        <begin position="584"/>
        <end position="610"/>
    </location>
</feature>
<feature type="transmembrane region" description="Helical" evidence="16">
    <location>
        <begin position="630"/>
        <end position="650"/>
    </location>
</feature>
<dbReference type="SUPFAM" id="SSF103473">
    <property type="entry name" value="MFS general substrate transporter"/>
    <property type="match status" value="1"/>
</dbReference>
<dbReference type="GO" id="GO:0050660">
    <property type="term" value="F:flavin adenine dinucleotide binding"/>
    <property type="evidence" value="ECO:0007669"/>
    <property type="project" value="TreeGrafter"/>
</dbReference>
<evidence type="ECO:0000256" key="13">
    <source>
        <dbReference type="ARBA" id="ARBA00022989"/>
    </source>
</evidence>
<keyword evidence="7" id="KW-0963">Cytoplasm</keyword>
<dbReference type="InterPro" id="IPR039261">
    <property type="entry name" value="FNR_nucleotide-bd"/>
</dbReference>
<keyword evidence="13 16" id="KW-1133">Transmembrane helix</keyword>
<dbReference type="GO" id="GO:0016020">
    <property type="term" value="C:membrane"/>
    <property type="evidence" value="ECO:0007669"/>
    <property type="project" value="UniProtKB-SubCell"/>
</dbReference>
<dbReference type="OrthoDB" id="1856718at2759"/>
<dbReference type="GO" id="GO:0010181">
    <property type="term" value="F:FMN binding"/>
    <property type="evidence" value="ECO:0007669"/>
    <property type="project" value="InterPro"/>
</dbReference>
<dbReference type="InParanoid" id="A0A7M7TAC2"/>
<dbReference type="PANTHER" id="PTHR19384">
    <property type="entry name" value="NITRIC OXIDE SYNTHASE-RELATED"/>
    <property type="match status" value="1"/>
</dbReference>
<evidence type="ECO:0000256" key="1">
    <source>
        <dbReference type="ARBA" id="ARBA00001917"/>
    </source>
</evidence>
<dbReference type="PANTHER" id="PTHR19384:SF10">
    <property type="entry name" value="NADPH-DEPENDENT DIFLAVIN OXIDOREDUCTASE 1"/>
    <property type="match status" value="1"/>
</dbReference>
<keyword evidence="14" id="KW-0560">Oxidoreductase</keyword>
<dbReference type="GO" id="GO:0005337">
    <property type="term" value="F:nucleoside transmembrane transporter activity"/>
    <property type="evidence" value="ECO:0007669"/>
    <property type="project" value="InterPro"/>
</dbReference>
<feature type="transmembrane region" description="Helical" evidence="16">
    <location>
        <begin position="757"/>
        <end position="778"/>
    </location>
</feature>
<comment type="cofactor">
    <cofactor evidence="1">
        <name>FMN</name>
        <dbReference type="ChEBI" id="CHEBI:58210"/>
    </cofactor>
</comment>
<feature type="transmembrane region" description="Helical" evidence="16">
    <location>
        <begin position="864"/>
        <end position="884"/>
    </location>
</feature>
<dbReference type="InterPro" id="IPR017938">
    <property type="entry name" value="Riboflavin_synthase-like_b-brl"/>
</dbReference>
<dbReference type="AlphaFoldDB" id="A0A7M7TAC2"/>
<feature type="transmembrane region" description="Helical" evidence="16">
    <location>
        <begin position="930"/>
        <end position="948"/>
    </location>
</feature>
<proteinExistence type="inferred from homology"/>